<dbReference type="EC" id="3.5.1.47" evidence="1"/>
<dbReference type="Gene3D" id="3.40.630.10">
    <property type="entry name" value="Zn peptidases"/>
    <property type="match status" value="1"/>
</dbReference>
<dbReference type="InterPro" id="IPR017439">
    <property type="entry name" value="Amidohydrolase"/>
</dbReference>
<name>A0A3B0S2Z3_9ZZZZ</name>
<sequence length="90" mass="9614">MNKYLTAIVAGAALLLAAPVVAQTESSYLENLYFDLHQNPELSLQEFETAKRMKSELEQAGFTVTAGVGGTGLVAIMKNGKGPVLMLRAD</sequence>
<feature type="non-terminal residue" evidence="1">
    <location>
        <position position="90"/>
    </location>
</feature>
<dbReference type="AlphaFoldDB" id="A0A3B0S2Z3"/>
<proteinExistence type="predicted"/>
<keyword evidence="1" id="KW-0378">Hydrolase</keyword>
<dbReference type="SUPFAM" id="SSF53187">
    <property type="entry name" value="Zn-dependent exopeptidases"/>
    <property type="match status" value="1"/>
</dbReference>
<reference evidence="1" key="1">
    <citation type="submission" date="2018-06" db="EMBL/GenBank/DDBJ databases">
        <authorList>
            <person name="Zhirakovskaya E."/>
        </authorList>
    </citation>
    <scope>NUCLEOTIDE SEQUENCE</scope>
</reference>
<dbReference type="PANTHER" id="PTHR11014:SF63">
    <property type="entry name" value="METALLOPEPTIDASE, PUTATIVE (AFU_ORTHOLOGUE AFUA_6G09600)-RELATED"/>
    <property type="match status" value="1"/>
</dbReference>
<dbReference type="PANTHER" id="PTHR11014">
    <property type="entry name" value="PEPTIDASE M20 FAMILY MEMBER"/>
    <property type="match status" value="1"/>
</dbReference>
<protein>
    <submittedName>
        <fullName evidence="1">N-acetyl-L,L-diaminopimelate deacetylase</fullName>
        <ecNumber evidence="1">3.5.1.47</ecNumber>
    </submittedName>
</protein>
<accession>A0A3B0S2Z3</accession>
<evidence type="ECO:0000313" key="1">
    <source>
        <dbReference type="EMBL" id="VAV99157.1"/>
    </source>
</evidence>
<organism evidence="1">
    <name type="scientific">hydrothermal vent metagenome</name>
    <dbReference type="NCBI Taxonomy" id="652676"/>
    <lineage>
        <taxon>unclassified sequences</taxon>
        <taxon>metagenomes</taxon>
        <taxon>ecological metagenomes</taxon>
    </lineage>
</organism>
<dbReference type="EMBL" id="UOEE01000271">
    <property type="protein sequence ID" value="VAV99157.1"/>
    <property type="molecule type" value="Genomic_DNA"/>
</dbReference>
<gene>
    <name evidence="1" type="ORF">MNBD_ALPHA06-1592</name>
</gene>
<dbReference type="GO" id="GO:0050118">
    <property type="term" value="F:N-acetyldiaminopimelate deacetylase activity"/>
    <property type="evidence" value="ECO:0007669"/>
    <property type="project" value="UniProtKB-EC"/>
</dbReference>